<evidence type="ECO:0000259" key="6">
    <source>
        <dbReference type="Pfam" id="PF00930"/>
    </source>
</evidence>
<sequence>MPRTALLTLCLLAALPAVADARGLEGRDLAALERVSSPALSPDGRQLVFAQRSIDLEANSGTSALYLRNLVTRDMAPPKRLTPEGWSVNSPSFSPDGATLYFLSAKDGSQQLYSIPLSGGTPRQLTAFATDVGTYHVSPDGGRVAFSADVFGDCGADFACTTKRLDERKASKVSGVVYEQLFVRHWDTWADGRRNRLFVAELPAARGKPVSAATAISGALDGDVPGKPFGGAEDYTWAPDGQSIVASVKVAGREEAWTTNFDLYRLDAAGTATPVNLTADNKAWDAGPVFSADGGTLFYRAMARPGFEADRFALMALDLASGERREIAPRWDRSPSSLQPSADGSALYVAAQDTGEYPLFRVDVATGEVTKLVGGGSVSSFEVAGETLMFSRNAIDTSDVIHVASLDGQGQRAITPTAAERLPGVDFGAFEQFSFKGAKNATVHGYVVKPWNYEEGRKYPVAFLIHGGPQGSFGNGWSYRWNPQTYAGQGYAVVMIDFHGSTGYGQAFTDAISGDWGDAPLVDLQKGWAAAQQQYDFLDGDRACALGASYGGYMVNWIAGNWNQPWKCLVNHNGVFDTRSMGLVTEELWFTEWENGGTVYANPKAYERHNPARHIDKWRVPMLVVAGQNDFRVPIDQSLSSFTALQRQDIESKLLYFPDENHWVLKPQNSVFWHDTVNAWLKQHIGQ</sequence>
<dbReference type="InterPro" id="IPR011659">
    <property type="entry name" value="WD40"/>
</dbReference>
<dbReference type="RefSeq" id="WP_189499039.1">
    <property type="nucleotide sequence ID" value="NZ_BMZT01000012.1"/>
</dbReference>
<keyword evidence="8" id="KW-1185">Reference proteome</keyword>
<dbReference type="Gene3D" id="2.120.10.30">
    <property type="entry name" value="TolB, C-terminal domain"/>
    <property type="match status" value="2"/>
</dbReference>
<comment type="caution">
    <text evidence="7">The sequence shown here is derived from an EMBL/GenBank/DDBJ whole genome shotgun (WGS) entry which is preliminary data.</text>
</comment>
<organism evidence="7 8">
    <name type="scientific">Luteimonas padinae</name>
    <dbReference type="NCBI Taxonomy" id="1714359"/>
    <lineage>
        <taxon>Bacteria</taxon>
        <taxon>Pseudomonadati</taxon>
        <taxon>Pseudomonadota</taxon>
        <taxon>Gammaproteobacteria</taxon>
        <taxon>Lysobacterales</taxon>
        <taxon>Lysobacteraceae</taxon>
        <taxon>Luteimonas</taxon>
    </lineage>
</organism>
<feature type="domain" description="Dipeptidylpeptidase IV N-terminal" evidence="6">
    <location>
        <begin position="54"/>
        <end position="143"/>
    </location>
</feature>
<evidence type="ECO:0000313" key="7">
    <source>
        <dbReference type="EMBL" id="MFC0716464.1"/>
    </source>
</evidence>
<reference evidence="7 8" key="1">
    <citation type="submission" date="2024-09" db="EMBL/GenBank/DDBJ databases">
        <authorList>
            <person name="Sun Q."/>
            <person name="Mori K."/>
        </authorList>
    </citation>
    <scope>NUCLEOTIDE SEQUENCE [LARGE SCALE GENOMIC DNA]</scope>
    <source>
        <strain evidence="7 8">KCTC 52403</strain>
    </source>
</reference>
<dbReference type="PANTHER" id="PTHR42776:SF13">
    <property type="entry name" value="DIPEPTIDYL-PEPTIDASE 5"/>
    <property type="match status" value="1"/>
</dbReference>
<dbReference type="InterPro" id="IPR029058">
    <property type="entry name" value="AB_hydrolase_fold"/>
</dbReference>
<evidence type="ECO:0000256" key="1">
    <source>
        <dbReference type="ARBA" id="ARBA00022729"/>
    </source>
</evidence>
<keyword evidence="3" id="KW-0645">Protease</keyword>
<feature type="signal peptide" evidence="4">
    <location>
        <begin position="1"/>
        <end position="19"/>
    </location>
</feature>
<dbReference type="Pfam" id="PF07676">
    <property type="entry name" value="PD40"/>
    <property type="match status" value="1"/>
</dbReference>
<evidence type="ECO:0000256" key="3">
    <source>
        <dbReference type="ARBA" id="ARBA00022825"/>
    </source>
</evidence>
<dbReference type="Proteomes" id="UP001589898">
    <property type="component" value="Unassembled WGS sequence"/>
</dbReference>
<name>A0ABV6STM9_9GAMM</name>
<dbReference type="Gene3D" id="3.40.50.1820">
    <property type="entry name" value="alpha/beta hydrolase"/>
    <property type="match status" value="1"/>
</dbReference>
<proteinExistence type="predicted"/>
<keyword evidence="1 4" id="KW-0732">Signal</keyword>
<dbReference type="EMBL" id="JBHLTF010000004">
    <property type="protein sequence ID" value="MFC0716464.1"/>
    <property type="molecule type" value="Genomic_DNA"/>
</dbReference>
<dbReference type="Pfam" id="PF00326">
    <property type="entry name" value="Peptidase_S9"/>
    <property type="match status" value="1"/>
</dbReference>
<keyword evidence="2" id="KW-0378">Hydrolase</keyword>
<accession>A0ABV6STM9</accession>
<feature type="chain" id="PRO_5046084085" evidence="4">
    <location>
        <begin position="20"/>
        <end position="687"/>
    </location>
</feature>
<evidence type="ECO:0000259" key="5">
    <source>
        <dbReference type="Pfam" id="PF00326"/>
    </source>
</evidence>
<dbReference type="InterPro" id="IPR002469">
    <property type="entry name" value="Peptidase_S9B_N"/>
</dbReference>
<dbReference type="SUPFAM" id="SSF53474">
    <property type="entry name" value="alpha/beta-Hydrolases"/>
    <property type="match status" value="1"/>
</dbReference>
<dbReference type="Pfam" id="PF00930">
    <property type="entry name" value="DPPIV_N"/>
    <property type="match status" value="1"/>
</dbReference>
<evidence type="ECO:0000256" key="2">
    <source>
        <dbReference type="ARBA" id="ARBA00022801"/>
    </source>
</evidence>
<protein>
    <submittedName>
        <fullName evidence="7">Prolyl oligopeptidase family serine peptidase</fullName>
    </submittedName>
</protein>
<dbReference type="InterPro" id="IPR011042">
    <property type="entry name" value="6-blade_b-propeller_TolB-like"/>
</dbReference>
<feature type="domain" description="Peptidase S9 prolyl oligopeptidase catalytic" evidence="5">
    <location>
        <begin position="477"/>
        <end position="686"/>
    </location>
</feature>
<evidence type="ECO:0000256" key="4">
    <source>
        <dbReference type="SAM" id="SignalP"/>
    </source>
</evidence>
<gene>
    <name evidence="7" type="ORF">ACFFFU_01635</name>
</gene>
<dbReference type="PANTHER" id="PTHR42776">
    <property type="entry name" value="SERINE PEPTIDASE S9 FAMILY MEMBER"/>
    <property type="match status" value="1"/>
</dbReference>
<dbReference type="SUPFAM" id="SSF82171">
    <property type="entry name" value="DPP6 N-terminal domain-like"/>
    <property type="match status" value="1"/>
</dbReference>
<evidence type="ECO:0000313" key="8">
    <source>
        <dbReference type="Proteomes" id="UP001589898"/>
    </source>
</evidence>
<keyword evidence="3" id="KW-0720">Serine protease</keyword>
<dbReference type="InterPro" id="IPR001375">
    <property type="entry name" value="Peptidase_S9_cat"/>
</dbReference>